<sequence length="256" mass="28616">MKMKTLANAIQKGGQGKTMTTCHLAFDGARRGLRVVVIDLDPQGNASYTLEAHACGLFASQMFDDSPDLVLSFFADRDNSGITLIHNDDRLANIEKLDLEDAATLLRTHVEALSQYFDVCLIDTPPFLSNVMASALLSADFVMSPVELEPYSLQGMEKMVAVIQNLREANPTLQFIGMLPNRYNVKIPRHVENMAILRDAYADLVMPFDIRQRDSIAEALGNQIPVWEIKKTAARDATKEICVMTQYVFEKMEVIQ</sequence>
<evidence type="ECO:0000313" key="3">
    <source>
        <dbReference type="Proteomes" id="UP001212337"/>
    </source>
</evidence>
<dbReference type="PANTHER" id="PTHR13696">
    <property type="entry name" value="P-LOOP CONTAINING NUCLEOSIDE TRIPHOSPHATE HYDROLASE"/>
    <property type="match status" value="1"/>
</dbReference>
<dbReference type="RefSeq" id="WP_271351115.1">
    <property type="nucleotide sequence ID" value="NZ_JAQJVI010000040.1"/>
</dbReference>
<dbReference type="GeneID" id="89546498"/>
<dbReference type="Gene3D" id="3.40.50.300">
    <property type="entry name" value="P-loop containing nucleotide triphosphate hydrolases"/>
    <property type="match status" value="1"/>
</dbReference>
<organism evidence="2 3">
    <name type="scientific">Pseudomonas fragi</name>
    <dbReference type="NCBI Taxonomy" id="296"/>
    <lineage>
        <taxon>Bacteria</taxon>
        <taxon>Pseudomonadati</taxon>
        <taxon>Pseudomonadota</taxon>
        <taxon>Gammaproteobacteria</taxon>
        <taxon>Pseudomonadales</taxon>
        <taxon>Pseudomonadaceae</taxon>
        <taxon>Pseudomonas</taxon>
    </lineage>
</organism>
<dbReference type="InterPro" id="IPR025669">
    <property type="entry name" value="AAA_dom"/>
</dbReference>
<dbReference type="SUPFAM" id="SSF52540">
    <property type="entry name" value="P-loop containing nucleoside triphosphate hydrolases"/>
    <property type="match status" value="1"/>
</dbReference>
<dbReference type="PIRSF" id="PIRSF009320">
    <property type="entry name" value="Nuc_binding_HP_1000"/>
    <property type="match status" value="1"/>
</dbReference>
<dbReference type="Pfam" id="PF13614">
    <property type="entry name" value="AAA_31"/>
    <property type="match status" value="1"/>
</dbReference>
<dbReference type="InterPro" id="IPR050678">
    <property type="entry name" value="DNA_Partitioning_ATPase"/>
</dbReference>
<keyword evidence="3" id="KW-1185">Reference proteome</keyword>
<dbReference type="Proteomes" id="UP001212337">
    <property type="component" value="Unassembled WGS sequence"/>
</dbReference>
<feature type="domain" description="AAA" evidence="1">
    <location>
        <begin position="3"/>
        <end position="174"/>
    </location>
</feature>
<reference evidence="2 3" key="1">
    <citation type="submission" date="2023-01" db="EMBL/GenBank/DDBJ databases">
        <title>Effects of deletion of Siderophore biosynthase gene in Pseudomonas fragi on quorum sensing and spoliage ability.</title>
        <authorList>
            <person name="Cui F."/>
            <person name="Wang D."/>
            <person name="Liu J."/>
            <person name="Wang Q."/>
            <person name="Li T."/>
            <person name="Li J."/>
        </authorList>
    </citation>
    <scope>NUCLEOTIDE SEQUENCE [LARGE SCALE GENOMIC DNA]</scope>
    <source>
        <strain evidence="2 3">MS-10</strain>
    </source>
</reference>
<proteinExistence type="predicted"/>
<accession>A0ABT4WW20</accession>
<gene>
    <name evidence="2" type="ORF">PI499_20490</name>
</gene>
<dbReference type="PANTHER" id="PTHR13696:SF99">
    <property type="entry name" value="COBYRINIC ACID AC-DIAMIDE SYNTHASE"/>
    <property type="match status" value="1"/>
</dbReference>
<comment type="caution">
    <text evidence="2">The sequence shown here is derived from an EMBL/GenBank/DDBJ whole genome shotgun (WGS) entry which is preliminary data.</text>
</comment>
<dbReference type="EMBL" id="JAQJVI010000040">
    <property type="protein sequence ID" value="MDA7024244.1"/>
    <property type="molecule type" value="Genomic_DNA"/>
</dbReference>
<protein>
    <submittedName>
        <fullName evidence="2">ParA family protein</fullName>
    </submittedName>
</protein>
<dbReference type="InterPro" id="IPR027417">
    <property type="entry name" value="P-loop_NTPase"/>
</dbReference>
<name>A0ABT4WW20_PSEFR</name>
<evidence type="ECO:0000313" key="2">
    <source>
        <dbReference type="EMBL" id="MDA7024244.1"/>
    </source>
</evidence>
<dbReference type="CDD" id="cd02042">
    <property type="entry name" value="ParAB_family"/>
    <property type="match status" value="1"/>
</dbReference>
<evidence type="ECO:0000259" key="1">
    <source>
        <dbReference type="Pfam" id="PF13614"/>
    </source>
</evidence>